<dbReference type="PANTHER" id="PTHR28254">
    <property type="entry name" value="CYTOCHROME B-C1 COMPLEX SUBUNIT 10"/>
    <property type="match status" value="1"/>
</dbReference>
<dbReference type="Proteomes" id="UP000215305">
    <property type="component" value="Unassembled WGS sequence"/>
</dbReference>
<evidence type="ECO:0000313" key="3">
    <source>
        <dbReference type="Proteomes" id="UP000215305"/>
    </source>
</evidence>
<dbReference type="GO" id="GO:0005739">
    <property type="term" value="C:mitochondrion"/>
    <property type="evidence" value="ECO:0007669"/>
    <property type="project" value="GOC"/>
</dbReference>
<feature type="transmembrane region" description="Helical" evidence="1">
    <location>
        <begin position="42"/>
        <end position="64"/>
    </location>
</feature>
<keyword evidence="1" id="KW-1133">Transmembrane helix</keyword>
<dbReference type="InterPro" id="IPR019182">
    <property type="entry name" value="Cytochrome_b-c1_su10_fun"/>
</dbReference>
<dbReference type="OrthoDB" id="2391627at2759"/>
<dbReference type="PANTHER" id="PTHR28254:SF1">
    <property type="entry name" value="CYTOCHROME B-C1 COMPLEX SUBUNIT 10, MITOCHONDRIAL"/>
    <property type="match status" value="1"/>
</dbReference>
<proteinExistence type="predicted"/>
<dbReference type="RefSeq" id="XP_026617367.1">
    <property type="nucleotide sequence ID" value="XM_026759557.1"/>
</dbReference>
<dbReference type="VEuPathDB" id="FungiDB:CDV56_105938"/>
<reference evidence="2" key="1">
    <citation type="submission" date="2018-08" db="EMBL/GenBank/DDBJ databases">
        <title>Draft genome sequence of azole-resistant Aspergillus thermomutatus (Neosartorya pseudofischeri) strain HMR AF 39, isolated from a human nasal aspirate.</title>
        <authorList>
            <person name="Parent-Michaud M."/>
            <person name="Dufresne P.J."/>
            <person name="Fournier E."/>
            <person name="Martineau C."/>
            <person name="Moreira S."/>
            <person name="Perkins V."/>
            <person name="De Repentigny L."/>
            <person name="Dufresne S.F."/>
        </authorList>
    </citation>
    <scope>NUCLEOTIDE SEQUENCE [LARGE SCALE GENOMIC DNA]</scope>
    <source>
        <strain evidence="2">HMR AF 39</strain>
    </source>
</reference>
<keyword evidence="1" id="KW-0812">Transmembrane</keyword>
<keyword evidence="3" id="KW-1185">Reference proteome</keyword>
<dbReference type="AlphaFoldDB" id="A0A397HLH7"/>
<protein>
    <submittedName>
        <fullName evidence="2">Uncharacterized protein</fullName>
    </submittedName>
</protein>
<accession>A0A397HLH7</accession>
<dbReference type="Pfam" id="PF09796">
    <property type="entry name" value="QCR10"/>
    <property type="match status" value="1"/>
</dbReference>
<dbReference type="GeneID" id="38127912"/>
<dbReference type="GO" id="GO:0006122">
    <property type="term" value="P:mitochondrial electron transport, ubiquinol to cytochrome c"/>
    <property type="evidence" value="ECO:0007669"/>
    <property type="project" value="InterPro"/>
</dbReference>
<organism evidence="2 3">
    <name type="scientific">Aspergillus thermomutatus</name>
    <name type="common">Neosartorya pseudofischeri</name>
    <dbReference type="NCBI Taxonomy" id="41047"/>
    <lineage>
        <taxon>Eukaryota</taxon>
        <taxon>Fungi</taxon>
        <taxon>Dikarya</taxon>
        <taxon>Ascomycota</taxon>
        <taxon>Pezizomycotina</taxon>
        <taxon>Eurotiomycetes</taxon>
        <taxon>Eurotiomycetidae</taxon>
        <taxon>Eurotiales</taxon>
        <taxon>Aspergillaceae</taxon>
        <taxon>Aspergillus</taxon>
        <taxon>Aspergillus subgen. Fumigati</taxon>
    </lineage>
</organism>
<name>A0A397HLH7_ASPTH</name>
<gene>
    <name evidence="2" type="ORF">CDV56_105938</name>
</gene>
<dbReference type="STRING" id="41047.A0A397HLH7"/>
<dbReference type="EMBL" id="NKHU02000025">
    <property type="protein sequence ID" value="RHZ63985.1"/>
    <property type="molecule type" value="Genomic_DNA"/>
</dbReference>
<evidence type="ECO:0000256" key="1">
    <source>
        <dbReference type="SAM" id="Phobius"/>
    </source>
</evidence>
<comment type="caution">
    <text evidence="2">The sequence shown here is derived from an EMBL/GenBank/DDBJ whole genome shotgun (WGS) entry which is preliminary data.</text>
</comment>
<evidence type="ECO:0000313" key="2">
    <source>
        <dbReference type="EMBL" id="RHZ63985.1"/>
    </source>
</evidence>
<sequence length="93" mass="10391">MFSQTLRRAASRAADAYRSPFAPKYYVPAHVQGLTFNTATKYASIASTFGVAAGTFALFFFGEVPRVRNDILRKVPFLDAYFDRSIPAEDNPF</sequence>
<keyword evidence="1" id="KW-0472">Membrane</keyword>